<proteinExistence type="predicted"/>
<feature type="compositionally biased region" description="Low complexity" evidence="1">
    <location>
        <begin position="120"/>
        <end position="132"/>
    </location>
</feature>
<dbReference type="OrthoDB" id="19159at2759"/>
<feature type="compositionally biased region" description="Low complexity" evidence="1">
    <location>
        <begin position="1"/>
        <end position="28"/>
    </location>
</feature>
<feature type="compositionally biased region" description="Basic and acidic residues" evidence="1">
    <location>
        <begin position="417"/>
        <end position="432"/>
    </location>
</feature>
<dbReference type="InterPro" id="IPR034586">
    <property type="entry name" value="Bfa1/Byr4"/>
</dbReference>
<dbReference type="InParanoid" id="W4KPP5"/>
<sequence length="489" mass="52576">MGALMGSNQAQASGSGSTSNAAAPNSGSRYEAPTAASRAKNSHTHSTSRIHGLERYDVPPTRPSTPNPNPAALRLTMPTSSARLKTRPLISNVFPSSPSSSTSSSIPPRARSPMPPRPPSSASIRSRSSAVTSPPPHTGPKVLRKPKRQRMYGDGTELDAFEDLPTDRDKESRYRVQPKGFGNRVPGAMYPSKGSDGKDWGKGIMRKKPLRDGSGSGSDVSRAAEPRTLKRTGRIDFPSRSGTLDSTSSKRIKAPPSPNQTRRKPTLIRNLGGATAPKVVGEMKWNPQTLRWEGNDQALRDFDAAIGTSTRPALITHLTGSSVGSPVSSFASGARRVGNMIFDPNRMCWISTLPPEEDEPDVFADLADDEEDGWEANGGTIRAAQQQQNPTASGPADISKRSAANPSGPPSPTRSTRSHDRSPSESGSDRGSRASMVCDVDDTFLDACRQAEERHRTEMKGWKMKQDNASAGTDRQYLFDIRALATGDY</sequence>
<dbReference type="AlphaFoldDB" id="W4KPP5"/>
<feature type="compositionally biased region" description="Low complexity" evidence="1">
    <location>
        <begin position="95"/>
        <end position="112"/>
    </location>
</feature>
<evidence type="ECO:0000313" key="3">
    <source>
        <dbReference type="Proteomes" id="UP000030671"/>
    </source>
</evidence>
<feature type="compositionally biased region" description="Polar residues" evidence="1">
    <location>
        <begin position="383"/>
        <end position="392"/>
    </location>
</feature>
<feature type="compositionally biased region" description="Polar residues" evidence="1">
    <location>
        <begin position="240"/>
        <end position="249"/>
    </location>
</feature>
<reference evidence="2 3" key="1">
    <citation type="journal article" date="2012" name="New Phytol.">
        <title>Insight into trade-off between wood decay and parasitism from the genome of a fungal forest pathogen.</title>
        <authorList>
            <person name="Olson A."/>
            <person name="Aerts A."/>
            <person name="Asiegbu F."/>
            <person name="Belbahri L."/>
            <person name="Bouzid O."/>
            <person name="Broberg A."/>
            <person name="Canback B."/>
            <person name="Coutinho P.M."/>
            <person name="Cullen D."/>
            <person name="Dalman K."/>
            <person name="Deflorio G."/>
            <person name="van Diepen L.T."/>
            <person name="Dunand C."/>
            <person name="Duplessis S."/>
            <person name="Durling M."/>
            <person name="Gonthier P."/>
            <person name="Grimwood J."/>
            <person name="Fossdal C.G."/>
            <person name="Hansson D."/>
            <person name="Henrissat B."/>
            <person name="Hietala A."/>
            <person name="Himmelstrand K."/>
            <person name="Hoffmeister D."/>
            <person name="Hogberg N."/>
            <person name="James T.Y."/>
            <person name="Karlsson M."/>
            <person name="Kohler A."/>
            <person name="Kues U."/>
            <person name="Lee Y.H."/>
            <person name="Lin Y.C."/>
            <person name="Lind M."/>
            <person name="Lindquist E."/>
            <person name="Lombard V."/>
            <person name="Lucas S."/>
            <person name="Lunden K."/>
            <person name="Morin E."/>
            <person name="Murat C."/>
            <person name="Park J."/>
            <person name="Raffaello T."/>
            <person name="Rouze P."/>
            <person name="Salamov A."/>
            <person name="Schmutz J."/>
            <person name="Solheim H."/>
            <person name="Stahlberg J."/>
            <person name="Velez H."/>
            <person name="de Vries R.P."/>
            <person name="Wiebenga A."/>
            <person name="Woodward S."/>
            <person name="Yakovlev I."/>
            <person name="Garbelotto M."/>
            <person name="Martin F."/>
            <person name="Grigoriev I.V."/>
            <person name="Stenlid J."/>
        </authorList>
    </citation>
    <scope>NUCLEOTIDE SEQUENCE [LARGE SCALE GENOMIC DNA]</scope>
    <source>
        <strain evidence="2 3">TC 32-1</strain>
    </source>
</reference>
<dbReference type="GO" id="GO:1990334">
    <property type="term" value="C:Bfa1-Bub2 complex"/>
    <property type="evidence" value="ECO:0007669"/>
    <property type="project" value="InterPro"/>
</dbReference>
<evidence type="ECO:0000256" key="1">
    <source>
        <dbReference type="SAM" id="MobiDB-lite"/>
    </source>
</evidence>
<evidence type="ECO:0000313" key="2">
    <source>
        <dbReference type="EMBL" id="ETW87355.1"/>
    </source>
</evidence>
<feature type="region of interest" description="Disordered" evidence="1">
    <location>
        <begin position="381"/>
        <end position="436"/>
    </location>
</feature>
<protein>
    <submittedName>
        <fullName evidence="2">Uncharacterized protein</fullName>
    </submittedName>
</protein>
<dbReference type="HOGENOM" id="CLU_557835_0_0_1"/>
<name>W4KPP5_HETIT</name>
<feature type="compositionally biased region" description="Pro residues" evidence="1">
    <location>
        <begin position="60"/>
        <end position="69"/>
    </location>
</feature>
<dbReference type="GO" id="GO:0005096">
    <property type="term" value="F:GTPase activator activity"/>
    <property type="evidence" value="ECO:0007669"/>
    <property type="project" value="InterPro"/>
</dbReference>
<dbReference type="EMBL" id="KI925454">
    <property type="protein sequence ID" value="ETW87355.1"/>
    <property type="molecule type" value="Genomic_DNA"/>
</dbReference>
<dbReference type="PANTHER" id="PTHR35140">
    <property type="entry name" value="MITOTIC CHECK POINT PROTEIN BFA1"/>
    <property type="match status" value="1"/>
</dbReference>
<accession>W4KPP5</accession>
<organism evidence="2 3">
    <name type="scientific">Heterobasidion irregulare (strain TC 32-1)</name>
    <dbReference type="NCBI Taxonomy" id="747525"/>
    <lineage>
        <taxon>Eukaryota</taxon>
        <taxon>Fungi</taxon>
        <taxon>Dikarya</taxon>
        <taxon>Basidiomycota</taxon>
        <taxon>Agaricomycotina</taxon>
        <taxon>Agaricomycetes</taxon>
        <taxon>Russulales</taxon>
        <taxon>Bondarzewiaceae</taxon>
        <taxon>Heterobasidion</taxon>
        <taxon>Heterobasidion annosum species complex</taxon>
    </lineage>
</organism>
<dbReference type="RefSeq" id="XP_009541266.1">
    <property type="nucleotide sequence ID" value="XM_009542971.1"/>
</dbReference>
<dbReference type="GeneID" id="20667458"/>
<dbReference type="KEGG" id="hir:HETIRDRAFT_153897"/>
<gene>
    <name evidence="2" type="ORF">HETIRDRAFT_153897</name>
</gene>
<dbReference type="STRING" id="747525.W4KPP5"/>
<keyword evidence="3" id="KW-1185">Reference proteome</keyword>
<dbReference type="PANTHER" id="PTHR35140:SF1">
    <property type="entry name" value="MITOTIC CHECK POINT PROTEIN BFA1"/>
    <property type="match status" value="1"/>
</dbReference>
<dbReference type="eggNOG" id="ENOG502QX1K">
    <property type="taxonomic scope" value="Eukaryota"/>
</dbReference>
<dbReference type="GO" id="GO:0001100">
    <property type="term" value="P:negative regulation of exit from mitosis"/>
    <property type="evidence" value="ECO:0007669"/>
    <property type="project" value="InterPro"/>
</dbReference>
<feature type="region of interest" description="Disordered" evidence="1">
    <location>
        <begin position="1"/>
        <end position="265"/>
    </location>
</feature>
<dbReference type="Proteomes" id="UP000030671">
    <property type="component" value="Unassembled WGS sequence"/>
</dbReference>
<dbReference type="GO" id="GO:0044732">
    <property type="term" value="C:mitotic spindle pole body"/>
    <property type="evidence" value="ECO:0007669"/>
    <property type="project" value="TreeGrafter"/>
</dbReference>
<feature type="compositionally biased region" description="Basic and acidic residues" evidence="1">
    <location>
        <begin position="165"/>
        <end position="174"/>
    </location>
</feature>